<dbReference type="EMBL" id="RBDY01000022">
    <property type="protein sequence ID" value="RKN17614.1"/>
    <property type="molecule type" value="Genomic_DNA"/>
</dbReference>
<comment type="caution">
    <text evidence="1">The sequence shown here is derived from an EMBL/GenBank/DDBJ whole genome shotgun (WGS) entry which is preliminary data.</text>
</comment>
<dbReference type="Proteomes" id="UP000268652">
    <property type="component" value="Unassembled WGS sequence"/>
</dbReference>
<organism evidence="1 4">
    <name type="scientific">Streptomyces radicis</name>
    <dbReference type="NCBI Taxonomy" id="1750517"/>
    <lineage>
        <taxon>Bacteria</taxon>
        <taxon>Bacillati</taxon>
        <taxon>Actinomycetota</taxon>
        <taxon>Actinomycetes</taxon>
        <taxon>Kitasatosporales</taxon>
        <taxon>Streptomycetaceae</taxon>
        <taxon>Streptomyces</taxon>
    </lineage>
</organism>
<keyword evidence="3" id="KW-1185">Reference proteome</keyword>
<reference evidence="3 4" key="1">
    <citation type="submission" date="2018-09" db="EMBL/GenBank/DDBJ databases">
        <title>Streptomyces sp. nov. DS1-2, an endophytic actinomycete isolated from roots of Dendrobium scabrilingue.</title>
        <authorList>
            <person name="Kuncharoen N."/>
            <person name="Kudo T."/>
            <person name="Ohkuma M."/>
            <person name="Yuki M."/>
            <person name="Tanasupawat S."/>
        </authorList>
    </citation>
    <scope>NUCLEOTIDE SEQUENCE [LARGE SCALE GENOMIC DNA]</scope>
    <source>
        <strain evidence="1 4">AZ1-7</strain>
        <strain evidence="2 3">DS1-2</strain>
    </source>
</reference>
<dbReference type="RefSeq" id="WP_120699153.1">
    <property type="nucleotide sequence ID" value="NZ_RBDX01000024.1"/>
</dbReference>
<proteinExistence type="predicted"/>
<sequence>MDTMERETATRERIFDEVHIGKGVRPLAQHGQVTVAHGQVTLLGSDRRRIAGAPLSRVEASKVRFTGGKTLALRIDGTRYNVSPGWGDRSGRFLRPGPGHPEDVERAADELLRLIQSGGAAA</sequence>
<evidence type="ECO:0000313" key="4">
    <source>
        <dbReference type="Proteomes" id="UP000275024"/>
    </source>
</evidence>
<protein>
    <submittedName>
        <fullName evidence="1">Uncharacterized protein</fullName>
    </submittedName>
</protein>
<evidence type="ECO:0000313" key="3">
    <source>
        <dbReference type="Proteomes" id="UP000268652"/>
    </source>
</evidence>
<accession>A0A3A9VZ75</accession>
<evidence type="ECO:0000313" key="2">
    <source>
        <dbReference type="EMBL" id="RKN17614.1"/>
    </source>
</evidence>
<dbReference type="Proteomes" id="UP000275024">
    <property type="component" value="Unassembled WGS sequence"/>
</dbReference>
<evidence type="ECO:0000313" key="1">
    <source>
        <dbReference type="EMBL" id="RKN05832.1"/>
    </source>
</evidence>
<dbReference type="OrthoDB" id="4205934at2"/>
<name>A0A3A9VZ75_9ACTN</name>
<gene>
    <name evidence="2" type="ORF">D7318_23340</name>
    <name evidence="1" type="ORF">D7319_24195</name>
</gene>
<dbReference type="AlphaFoldDB" id="A0A3A9VZ75"/>
<dbReference type="EMBL" id="RBDX01000024">
    <property type="protein sequence ID" value="RKN05832.1"/>
    <property type="molecule type" value="Genomic_DNA"/>
</dbReference>